<name>A0A1G5IAB3_9BACL</name>
<proteinExistence type="predicted"/>
<evidence type="ECO:0000259" key="1">
    <source>
        <dbReference type="Pfam" id="PF04608"/>
    </source>
</evidence>
<evidence type="ECO:0000313" key="2">
    <source>
        <dbReference type="EMBL" id="SCY72944.1"/>
    </source>
</evidence>
<gene>
    <name evidence="2" type="ORF">SAMN05720606_108142</name>
</gene>
<sequence length="234" mass="26170">MNDEGDTLFEILVNKRQLYLHMLANRRSVWRNVSLSVYIRTIYEHFGSSLHTLENTEELGGSRGIDAGGRDMSYEIAEAMLARRGVHIDAIAEIVYRLQKGYHPELTMDDCVTSVKSVLQKREVQYTLYTGIALDELAEKKLLPQPLQAIMEADESLYGVDETLALGITHVYGMIGLTSFGYLDKEKIGVIHDLNEQKSAVHVFLDDLVAGLAAAASARIAHKNIKAKKYLSDL</sequence>
<organism evidence="2 3">
    <name type="scientific">Paenibacillus polysaccharolyticus</name>
    <dbReference type="NCBI Taxonomy" id="582692"/>
    <lineage>
        <taxon>Bacteria</taxon>
        <taxon>Bacillati</taxon>
        <taxon>Bacillota</taxon>
        <taxon>Bacilli</taxon>
        <taxon>Bacillales</taxon>
        <taxon>Paenibacillaceae</taxon>
        <taxon>Paenibacillus</taxon>
    </lineage>
</organism>
<dbReference type="SUPFAM" id="SSF101307">
    <property type="entry name" value="YutG-like"/>
    <property type="match status" value="1"/>
</dbReference>
<accession>A0A1G5IAB3</accession>
<evidence type="ECO:0000313" key="3">
    <source>
        <dbReference type="Proteomes" id="UP000198538"/>
    </source>
</evidence>
<reference evidence="3" key="1">
    <citation type="submission" date="2016-10" db="EMBL/GenBank/DDBJ databases">
        <authorList>
            <person name="Varghese N."/>
            <person name="Submissions S."/>
        </authorList>
    </citation>
    <scope>NUCLEOTIDE SEQUENCE [LARGE SCALE GENOMIC DNA]</scope>
    <source>
        <strain evidence="3">BL9</strain>
    </source>
</reference>
<dbReference type="InterPro" id="IPR007686">
    <property type="entry name" value="YutG/PgpA"/>
</dbReference>
<protein>
    <submittedName>
        <fullName evidence="2">Phosphatidylglycerophosphatase A</fullName>
    </submittedName>
</protein>
<dbReference type="AlphaFoldDB" id="A0A1G5IAB3"/>
<dbReference type="InterPro" id="IPR036681">
    <property type="entry name" value="PgpA-like_sf"/>
</dbReference>
<dbReference type="GO" id="GO:0006629">
    <property type="term" value="P:lipid metabolic process"/>
    <property type="evidence" value="ECO:0007669"/>
    <property type="project" value="InterPro"/>
</dbReference>
<feature type="domain" description="YutG/PgpA" evidence="1">
    <location>
        <begin position="92"/>
        <end position="221"/>
    </location>
</feature>
<dbReference type="STRING" id="582692.SAMN05720606_108142"/>
<dbReference type="Gene3D" id="1.10.3760.10">
    <property type="entry name" value="PgpA-like"/>
    <property type="match status" value="1"/>
</dbReference>
<keyword evidence="3" id="KW-1185">Reference proteome</keyword>
<dbReference type="Proteomes" id="UP000198538">
    <property type="component" value="Unassembled WGS sequence"/>
</dbReference>
<dbReference type="EMBL" id="FMVM01000008">
    <property type="protein sequence ID" value="SCY72944.1"/>
    <property type="molecule type" value="Genomic_DNA"/>
</dbReference>
<dbReference type="Pfam" id="PF04608">
    <property type="entry name" value="PgpA"/>
    <property type="match status" value="1"/>
</dbReference>
<dbReference type="GO" id="GO:0008962">
    <property type="term" value="F:phosphatidylglycerophosphatase activity"/>
    <property type="evidence" value="ECO:0007669"/>
    <property type="project" value="InterPro"/>
</dbReference>